<evidence type="ECO:0000313" key="4">
    <source>
        <dbReference type="EMBL" id="GAA3636500.1"/>
    </source>
</evidence>
<proteinExistence type="inferred from homology"/>
<dbReference type="Gene3D" id="1.10.3930.10">
    <property type="entry name" value="Arginine deiminase"/>
    <property type="match status" value="1"/>
</dbReference>
<dbReference type="EC" id="3.5.3.6" evidence="3"/>
<dbReference type="Gene3D" id="3.75.10.10">
    <property type="entry name" value="L-arginine/glycine Amidinotransferase, Chain A"/>
    <property type="match status" value="1"/>
</dbReference>
<keyword evidence="3" id="KW-0056">Arginine metabolism</keyword>
<comment type="catalytic activity">
    <reaction evidence="3">
        <text>L-arginine + H2O = L-citrulline + NH4(+)</text>
        <dbReference type="Rhea" id="RHEA:19597"/>
        <dbReference type="ChEBI" id="CHEBI:15377"/>
        <dbReference type="ChEBI" id="CHEBI:28938"/>
        <dbReference type="ChEBI" id="CHEBI:32682"/>
        <dbReference type="ChEBI" id="CHEBI:57743"/>
        <dbReference type="EC" id="3.5.3.6"/>
    </reaction>
</comment>
<feature type="active site" description="Amidino-cysteine intermediate" evidence="3">
    <location>
        <position position="388"/>
    </location>
</feature>
<keyword evidence="3" id="KW-0963">Cytoplasm</keyword>
<dbReference type="PANTHER" id="PTHR47271">
    <property type="entry name" value="ARGININE DEIMINASE"/>
    <property type="match status" value="1"/>
</dbReference>
<comment type="caution">
    <text evidence="4">The sequence shown here is derived from an EMBL/GenBank/DDBJ whole genome shotgun (WGS) entry which is preliminary data.</text>
</comment>
<evidence type="ECO:0000256" key="3">
    <source>
        <dbReference type="HAMAP-Rule" id="MF_00242"/>
    </source>
</evidence>
<dbReference type="NCBIfam" id="NF002381">
    <property type="entry name" value="PRK01388.1"/>
    <property type="match status" value="1"/>
</dbReference>
<dbReference type="HAMAP" id="MF_00242">
    <property type="entry name" value="Arg_deiminase"/>
    <property type="match status" value="1"/>
</dbReference>
<keyword evidence="2 3" id="KW-0378">Hydrolase</keyword>
<dbReference type="PANTHER" id="PTHR47271:SF2">
    <property type="entry name" value="ARGININE DEIMINASE"/>
    <property type="match status" value="1"/>
</dbReference>
<name>A0ABP7ANU3_9ACTN</name>
<dbReference type="Pfam" id="PF02274">
    <property type="entry name" value="ADI"/>
    <property type="match status" value="1"/>
</dbReference>
<dbReference type="PIRSF" id="PIRSF006356">
    <property type="entry name" value="Arg_deiminase"/>
    <property type="match status" value="1"/>
</dbReference>
<gene>
    <name evidence="4" type="primary">arcA_2</name>
    <name evidence="3" type="synonym">arcA</name>
    <name evidence="4" type="ORF">GCM10022236_43820</name>
</gene>
<dbReference type="Proteomes" id="UP001501490">
    <property type="component" value="Unassembled WGS sequence"/>
</dbReference>
<comment type="pathway">
    <text evidence="3">Amino-acid degradation; L-arginine degradation via ADI pathway; carbamoyl phosphate from L-arginine: step 1/2.</text>
</comment>
<keyword evidence="5" id="KW-1185">Reference proteome</keyword>
<organism evidence="4 5">
    <name type="scientific">Microlunatus ginsengisoli</name>
    <dbReference type="NCBI Taxonomy" id="363863"/>
    <lineage>
        <taxon>Bacteria</taxon>
        <taxon>Bacillati</taxon>
        <taxon>Actinomycetota</taxon>
        <taxon>Actinomycetes</taxon>
        <taxon>Propionibacteriales</taxon>
        <taxon>Propionibacteriaceae</taxon>
        <taxon>Microlunatus</taxon>
    </lineage>
</organism>
<evidence type="ECO:0000256" key="2">
    <source>
        <dbReference type="ARBA" id="ARBA00022801"/>
    </source>
</evidence>
<evidence type="ECO:0000256" key="1">
    <source>
        <dbReference type="ARBA" id="ARBA00010206"/>
    </source>
</evidence>
<accession>A0ABP7ANU3</accession>
<dbReference type="PRINTS" id="PR01466">
    <property type="entry name" value="ARGDEIMINASE"/>
</dbReference>
<dbReference type="RefSeq" id="WP_344808599.1">
    <property type="nucleotide sequence ID" value="NZ_BAABAB010000042.1"/>
</dbReference>
<sequence>MATHGIGVRSEVGRLRTVMLHRPGPELSRLTPRNNDALLFDGIPWVERAQAEHDGFAGALRSRGVEVLYLSELLAQALALPDARAQVIEQTASDLRLGDILRGWLTEWLGALEPDRLARVLMAGLRNDEVEAPGLVTALLAAHDFLIDPLPNLLFTRDSSVWVGDRVMITSLAMQARRRETQLTELIYQFHPRFTGVERIHGWQREHLEGGDVLALCDGVLAVGVGERTTPAGAERLAHTVFGLGLAHTVLAVPIDQDRATMHLDTICTMVDVDAILMYPNVAHRLSAYPVRPGANGRLWIGPREHFLDVAAAAMGIERLRLIDTGLDPVTAEREQWDDGNNTLCVAPKVAIAYERNEVTNARLGEAGIEVVPIAGSELGSGRGGPRCMSCPISRDPL</sequence>
<comment type="subcellular location">
    <subcellularLocation>
        <location evidence="3">Cytoplasm</location>
    </subcellularLocation>
</comment>
<dbReference type="InterPro" id="IPR003876">
    <property type="entry name" value="Arg_deiminase"/>
</dbReference>
<protein>
    <recommendedName>
        <fullName evidence="3">Arginine deiminase</fullName>
        <shortName evidence="3">ADI</shortName>
        <ecNumber evidence="3">3.5.3.6</ecNumber>
    </recommendedName>
    <alternativeName>
        <fullName evidence="3">Arginine dihydrolase</fullName>
        <shortName evidence="3">AD</shortName>
    </alternativeName>
</protein>
<reference evidence="5" key="1">
    <citation type="journal article" date="2019" name="Int. J. Syst. Evol. Microbiol.">
        <title>The Global Catalogue of Microorganisms (GCM) 10K type strain sequencing project: providing services to taxonomists for standard genome sequencing and annotation.</title>
        <authorList>
            <consortium name="The Broad Institute Genomics Platform"/>
            <consortium name="The Broad Institute Genome Sequencing Center for Infectious Disease"/>
            <person name="Wu L."/>
            <person name="Ma J."/>
        </authorList>
    </citation>
    <scope>NUCLEOTIDE SEQUENCE [LARGE SCALE GENOMIC DNA]</scope>
    <source>
        <strain evidence="5">JCM 16929</strain>
    </source>
</reference>
<evidence type="ECO:0000313" key="5">
    <source>
        <dbReference type="Proteomes" id="UP001501490"/>
    </source>
</evidence>
<comment type="similarity">
    <text evidence="1 3">Belongs to the arginine deiminase family.</text>
</comment>
<dbReference type="EMBL" id="BAABAB010000042">
    <property type="protein sequence ID" value="GAA3636500.1"/>
    <property type="molecule type" value="Genomic_DNA"/>
</dbReference>
<dbReference type="SUPFAM" id="SSF55909">
    <property type="entry name" value="Pentein"/>
    <property type="match status" value="1"/>
</dbReference>